<keyword evidence="4" id="KW-1185">Reference proteome</keyword>
<evidence type="ECO:0000313" key="3">
    <source>
        <dbReference type="EnsemblFungi" id="PTTG_01041-t43_1-p1"/>
    </source>
</evidence>
<sequence>MYFFFLAVPLSLVVIGVIYYQREKRREQEYEEPPAEGYYVYPAPLPHQSALHPSQYWMAPGADPQGYPNDRQAFAPQPAPYEAPSRHQTALIRPPNTPEVLSSFHDLQIQTPEKIAQPGLLNASNTIASEKMLVRDESCLLLPTPTLNKETFFSPMDKDSSWAKQDVEYIDQLHSAHHTPPELSARKVGIEERLADRPREVKVGTKEYIGATVLPEEKGDDSIKSDLGRECAFGSDSVDSFPLSMGTVEPARGTGAALGREITEEMVPETAQMAVHESVEEESGSVEAENQPEPLPRYTSADAQIFEQFKYNRLSFKQDHSYIGRLRDSYHPPETVSQPTRVIRDDNFYLKPSPPCNPDPKP</sequence>
<organism evidence="2">
    <name type="scientific">Puccinia triticina (isolate 1-1 / race 1 (BBBD))</name>
    <name type="common">Brown leaf rust fungus</name>
    <dbReference type="NCBI Taxonomy" id="630390"/>
    <lineage>
        <taxon>Eukaryota</taxon>
        <taxon>Fungi</taxon>
        <taxon>Dikarya</taxon>
        <taxon>Basidiomycota</taxon>
        <taxon>Pucciniomycotina</taxon>
        <taxon>Pucciniomycetes</taxon>
        <taxon>Pucciniales</taxon>
        <taxon>Pucciniaceae</taxon>
        <taxon>Puccinia</taxon>
    </lineage>
</organism>
<evidence type="ECO:0000256" key="1">
    <source>
        <dbReference type="SAM" id="MobiDB-lite"/>
    </source>
</evidence>
<evidence type="ECO:0000313" key="4">
    <source>
        <dbReference type="Proteomes" id="UP000005240"/>
    </source>
</evidence>
<protein>
    <submittedName>
        <fullName evidence="2 3">Uncharacterized protein</fullName>
    </submittedName>
</protein>
<name>A0A0C4EJX0_PUCT1</name>
<gene>
    <name evidence="2" type="ORF">PTTG_01041</name>
</gene>
<evidence type="ECO:0000313" key="2">
    <source>
        <dbReference type="EMBL" id="OAV94788.1"/>
    </source>
</evidence>
<dbReference type="EnsemblFungi" id="PTTG_01041-t43_1">
    <property type="protein sequence ID" value="PTTG_01041-t43_1-p1"/>
    <property type="gene ID" value="PTTG_01041"/>
</dbReference>
<reference evidence="2" key="2">
    <citation type="submission" date="2016-05" db="EMBL/GenBank/DDBJ databases">
        <title>Comparative analysis highlights variable genome content of wheat rusts and divergence of the mating loci.</title>
        <authorList>
            <person name="Cuomo C.A."/>
            <person name="Bakkeren G."/>
            <person name="Szabo L."/>
            <person name="Khalil H."/>
            <person name="Joly D."/>
            <person name="Goldberg J."/>
            <person name="Young S."/>
            <person name="Zeng Q."/>
            <person name="Fellers J."/>
        </authorList>
    </citation>
    <scope>NUCLEOTIDE SEQUENCE [LARGE SCALE GENOMIC DNA]</scope>
    <source>
        <strain evidence="2">1-1 BBBD Race 1</strain>
    </source>
</reference>
<dbReference type="OrthoDB" id="2498490at2759"/>
<dbReference type="EMBL" id="ADAS02000036">
    <property type="protein sequence ID" value="OAV94788.1"/>
    <property type="molecule type" value="Genomic_DNA"/>
</dbReference>
<dbReference type="Proteomes" id="UP000005240">
    <property type="component" value="Unassembled WGS sequence"/>
</dbReference>
<feature type="compositionally biased region" description="Pro residues" evidence="1">
    <location>
        <begin position="352"/>
        <end position="362"/>
    </location>
</feature>
<reference evidence="3 4" key="3">
    <citation type="journal article" date="2017" name="G3 (Bethesda)">
        <title>Comparative analysis highlights variable genome content of wheat rusts and divergence of the mating loci.</title>
        <authorList>
            <person name="Cuomo C.A."/>
            <person name="Bakkeren G."/>
            <person name="Khalil H.B."/>
            <person name="Panwar V."/>
            <person name="Joly D."/>
            <person name="Linning R."/>
            <person name="Sakthikumar S."/>
            <person name="Song X."/>
            <person name="Adiconis X."/>
            <person name="Fan L."/>
            <person name="Goldberg J.M."/>
            <person name="Levin J.Z."/>
            <person name="Young S."/>
            <person name="Zeng Q."/>
            <person name="Anikster Y."/>
            <person name="Bruce M."/>
            <person name="Wang M."/>
            <person name="Yin C."/>
            <person name="McCallum B."/>
            <person name="Szabo L.J."/>
            <person name="Hulbert S."/>
            <person name="Chen X."/>
            <person name="Fellers J.P."/>
        </authorList>
    </citation>
    <scope>NUCLEOTIDE SEQUENCE</scope>
    <source>
        <strain evidence="4">Isolate 1-1 / race 1 (BBBD)</strain>
        <strain evidence="3">isolate 1-1 / race 1 (BBBD)</strain>
    </source>
</reference>
<dbReference type="AlphaFoldDB" id="A0A0C4EJX0"/>
<feature type="region of interest" description="Disordered" evidence="1">
    <location>
        <begin position="324"/>
        <end position="362"/>
    </location>
</feature>
<reference evidence="3" key="4">
    <citation type="submission" date="2025-05" db="UniProtKB">
        <authorList>
            <consortium name="EnsemblFungi"/>
        </authorList>
    </citation>
    <scope>IDENTIFICATION</scope>
    <source>
        <strain evidence="3">isolate 1-1 / race 1 (BBBD)</strain>
    </source>
</reference>
<dbReference type="VEuPathDB" id="FungiDB:PTTG_01041"/>
<dbReference type="OMA" id="QDVEYID"/>
<reference evidence="2" key="1">
    <citation type="submission" date="2009-11" db="EMBL/GenBank/DDBJ databases">
        <authorList>
            <consortium name="The Broad Institute Genome Sequencing Platform"/>
            <person name="Ward D."/>
            <person name="Feldgarden M."/>
            <person name="Earl A."/>
            <person name="Young S.K."/>
            <person name="Zeng Q."/>
            <person name="Koehrsen M."/>
            <person name="Alvarado L."/>
            <person name="Berlin A."/>
            <person name="Bochicchio J."/>
            <person name="Borenstein D."/>
            <person name="Chapman S.B."/>
            <person name="Chen Z."/>
            <person name="Engels R."/>
            <person name="Freedman E."/>
            <person name="Gellesch M."/>
            <person name="Goldberg J."/>
            <person name="Griggs A."/>
            <person name="Gujja S."/>
            <person name="Heilman E."/>
            <person name="Heiman D."/>
            <person name="Hepburn T."/>
            <person name="Howarth C."/>
            <person name="Jen D."/>
            <person name="Larson L."/>
            <person name="Lewis B."/>
            <person name="Mehta T."/>
            <person name="Park D."/>
            <person name="Pearson M."/>
            <person name="Roberts A."/>
            <person name="Saif S."/>
            <person name="Shea T."/>
            <person name="Shenoy N."/>
            <person name="Sisk P."/>
            <person name="Stolte C."/>
            <person name="Sykes S."/>
            <person name="Thomson T."/>
            <person name="Walk T."/>
            <person name="White J."/>
            <person name="Yandava C."/>
            <person name="Izard J."/>
            <person name="Baranova O.V."/>
            <person name="Blanton J.M."/>
            <person name="Tanner A.C."/>
            <person name="Dewhirst F.E."/>
            <person name="Haas B."/>
            <person name="Nusbaum C."/>
            <person name="Birren B."/>
        </authorList>
    </citation>
    <scope>NUCLEOTIDE SEQUENCE [LARGE SCALE GENOMIC DNA]</scope>
    <source>
        <strain evidence="2">1-1 BBBD Race 1</strain>
    </source>
</reference>
<accession>A0A0C4EJX0</accession>
<proteinExistence type="predicted"/>